<dbReference type="AlphaFoldDB" id="A0A843U3V3"/>
<accession>A0A843U3V3</accession>
<dbReference type="Proteomes" id="UP000652761">
    <property type="component" value="Unassembled WGS sequence"/>
</dbReference>
<evidence type="ECO:0000313" key="3">
    <source>
        <dbReference type="Proteomes" id="UP000652761"/>
    </source>
</evidence>
<organism evidence="2 3">
    <name type="scientific">Colocasia esculenta</name>
    <name type="common">Wild taro</name>
    <name type="synonym">Arum esculentum</name>
    <dbReference type="NCBI Taxonomy" id="4460"/>
    <lineage>
        <taxon>Eukaryota</taxon>
        <taxon>Viridiplantae</taxon>
        <taxon>Streptophyta</taxon>
        <taxon>Embryophyta</taxon>
        <taxon>Tracheophyta</taxon>
        <taxon>Spermatophyta</taxon>
        <taxon>Magnoliopsida</taxon>
        <taxon>Liliopsida</taxon>
        <taxon>Araceae</taxon>
        <taxon>Aroideae</taxon>
        <taxon>Colocasieae</taxon>
        <taxon>Colocasia</taxon>
    </lineage>
</organism>
<comment type="caution">
    <text evidence="2">The sequence shown here is derived from an EMBL/GenBank/DDBJ whole genome shotgun (WGS) entry which is preliminary data.</text>
</comment>
<proteinExistence type="predicted"/>
<feature type="compositionally biased region" description="Low complexity" evidence="1">
    <location>
        <begin position="63"/>
        <end position="72"/>
    </location>
</feature>
<protein>
    <submittedName>
        <fullName evidence="2">Uncharacterized protein</fullName>
    </submittedName>
</protein>
<gene>
    <name evidence="2" type="ORF">Taro_009376</name>
</gene>
<evidence type="ECO:0000313" key="2">
    <source>
        <dbReference type="EMBL" id="MQL76976.1"/>
    </source>
</evidence>
<feature type="region of interest" description="Disordered" evidence="1">
    <location>
        <begin position="55"/>
        <end position="106"/>
    </location>
</feature>
<evidence type="ECO:0000256" key="1">
    <source>
        <dbReference type="SAM" id="MobiDB-lite"/>
    </source>
</evidence>
<name>A0A843U3V3_COLES</name>
<dbReference type="EMBL" id="NMUH01000325">
    <property type="protein sequence ID" value="MQL76976.1"/>
    <property type="molecule type" value="Genomic_DNA"/>
</dbReference>
<sequence>MEMEKTRNLSHDWGRDVSDRRDLVATYRTVATRSRHQRASRSHHRDLHERLDLVATGQAVATRSRPPRASRSQTEGGSGAAPLGTTPKIGKQPLKGEGIMLNMLES</sequence>
<keyword evidence="3" id="KW-1185">Reference proteome</keyword>
<reference evidence="2" key="1">
    <citation type="submission" date="2017-07" db="EMBL/GenBank/DDBJ databases">
        <title>Taro Niue Genome Assembly and Annotation.</title>
        <authorList>
            <person name="Atibalentja N."/>
            <person name="Keating K."/>
            <person name="Fields C.J."/>
        </authorList>
    </citation>
    <scope>NUCLEOTIDE SEQUENCE</scope>
    <source>
        <strain evidence="2">Niue_2</strain>
        <tissue evidence="2">Leaf</tissue>
    </source>
</reference>